<name>A0A0L6UUR0_9BASI</name>
<dbReference type="OrthoDB" id="2495097at2759"/>
<dbReference type="EMBL" id="LAVV01008659">
    <property type="protein sequence ID" value="KNZ52229.1"/>
    <property type="molecule type" value="Genomic_DNA"/>
</dbReference>
<dbReference type="Proteomes" id="UP000037035">
    <property type="component" value="Unassembled WGS sequence"/>
</dbReference>
<accession>A0A0L6UUR0</accession>
<evidence type="ECO:0000313" key="1">
    <source>
        <dbReference type="EMBL" id="KNZ52229.1"/>
    </source>
</evidence>
<reference evidence="1 2" key="1">
    <citation type="submission" date="2015-08" db="EMBL/GenBank/DDBJ databases">
        <title>Next Generation Sequencing and Analysis of the Genome of Puccinia sorghi L Schw, the Causal Agent of Maize Common Rust.</title>
        <authorList>
            <person name="Rochi L."/>
            <person name="Burguener G."/>
            <person name="Darino M."/>
            <person name="Turjanski A."/>
            <person name="Kreff E."/>
            <person name="Dieguez M.J."/>
            <person name="Sacco F."/>
        </authorList>
    </citation>
    <scope>NUCLEOTIDE SEQUENCE [LARGE SCALE GENOMIC DNA]</scope>
    <source>
        <strain evidence="1 2">RO10H11247</strain>
    </source>
</reference>
<protein>
    <submittedName>
        <fullName evidence="1">Uncharacterized protein</fullName>
    </submittedName>
</protein>
<gene>
    <name evidence="1" type="ORF">VP01_3641g1</name>
</gene>
<keyword evidence="2" id="KW-1185">Reference proteome</keyword>
<dbReference type="VEuPathDB" id="FungiDB:VP01_3641g1"/>
<sequence>MMRMRRTRNLLRNLNDPNPICSNVSLSPLMTFQFEKDKNLFTYAIFSYINQSSGTFYRPLTPLGMPSVEVLWKSKNLAHHTIGPPIKLITTKSRTSKSVKIVARASN</sequence>
<proteinExistence type="predicted"/>
<organism evidence="1 2">
    <name type="scientific">Puccinia sorghi</name>
    <dbReference type="NCBI Taxonomy" id="27349"/>
    <lineage>
        <taxon>Eukaryota</taxon>
        <taxon>Fungi</taxon>
        <taxon>Dikarya</taxon>
        <taxon>Basidiomycota</taxon>
        <taxon>Pucciniomycotina</taxon>
        <taxon>Pucciniomycetes</taxon>
        <taxon>Pucciniales</taxon>
        <taxon>Pucciniaceae</taxon>
        <taxon>Puccinia</taxon>
    </lineage>
</organism>
<comment type="caution">
    <text evidence="1">The sequence shown here is derived from an EMBL/GenBank/DDBJ whole genome shotgun (WGS) entry which is preliminary data.</text>
</comment>
<evidence type="ECO:0000313" key="2">
    <source>
        <dbReference type="Proteomes" id="UP000037035"/>
    </source>
</evidence>
<dbReference type="AlphaFoldDB" id="A0A0L6UUR0"/>